<feature type="non-terminal residue" evidence="1">
    <location>
        <position position="131"/>
    </location>
</feature>
<organism evidence="1 2">
    <name type="scientific">Thalassiosira oceanica</name>
    <name type="common">Marine diatom</name>
    <dbReference type="NCBI Taxonomy" id="159749"/>
    <lineage>
        <taxon>Eukaryota</taxon>
        <taxon>Sar</taxon>
        <taxon>Stramenopiles</taxon>
        <taxon>Ochrophyta</taxon>
        <taxon>Bacillariophyta</taxon>
        <taxon>Coscinodiscophyceae</taxon>
        <taxon>Thalassiosirophycidae</taxon>
        <taxon>Thalassiosirales</taxon>
        <taxon>Thalassiosiraceae</taxon>
        <taxon>Thalassiosira</taxon>
    </lineage>
</organism>
<dbReference type="Proteomes" id="UP000266841">
    <property type="component" value="Unassembled WGS sequence"/>
</dbReference>
<accession>K0T8T1</accession>
<keyword evidence="2" id="KW-1185">Reference proteome</keyword>
<evidence type="ECO:0000313" key="1">
    <source>
        <dbReference type="EMBL" id="EJK73970.1"/>
    </source>
</evidence>
<sequence>MKLAIAALVTAAVSAKKSVELPTEITANSDLGRSLMSQARRLDDGEEENDYTWIANYSLKFQGCRHSASLNADADDDSVQVQTSKLAHFRLCPSNSCSSWLGGGCSKGYGDYVVDLATFAKSFVEGQRRSE</sequence>
<dbReference type="OrthoDB" id="38217at2759"/>
<gene>
    <name evidence="1" type="ORF">THAOC_04382</name>
</gene>
<evidence type="ECO:0000313" key="2">
    <source>
        <dbReference type="Proteomes" id="UP000266841"/>
    </source>
</evidence>
<reference evidence="1 2" key="1">
    <citation type="journal article" date="2012" name="Genome Biol.">
        <title>Genome and low-iron response of an oceanic diatom adapted to chronic iron limitation.</title>
        <authorList>
            <person name="Lommer M."/>
            <person name="Specht M."/>
            <person name="Roy A.S."/>
            <person name="Kraemer L."/>
            <person name="Andreson R."/>
            <person name="Gutowska M.A."/>
            <person name="Wolf J."/>
            <person name="Bergner S.V."/>
            <person name="Schilhabel M.B."/>
            <person name="Klostermeier U.C."/>
            <person name="Beiko R.G."/>
            <person name="Rosenstiel P."/>
            <person name="Hippler M."/>
            <person name="Laroche J."/>
        </authorList>
    </citation>
    <scope>NUCLEOTIDE SEQUENCE [LARGE SCALE GENOMIC DNA]</scope>
    <source>
        <strain evidence="1 2">CCMP1005</strain>
    </source>
</reference>
<dbReference type="EMBL" id="AGNL01004060">
    <property type="protein sequence ID" value="EJK73970.1"/>
    <property type="molecule type" value="Genomic_DNA"/>
</dbReference>
<proteinExistence type="predicted"/>
<name>K0T8T1_THAOC</name>
<protein>
    <submittedName>
        <fullName evidence="1">Uncharacterized protein</fullName>
    </submittedName>
</protein>
<dbReference type="AlphaFoldDB" id="K0T8T1"/>
<comment type="caution">
    <text evidence="1">The sequence shown here is derived from an EMBL/GenBank/DDBJ whole genome shotgun (WGS) entry which is preliminary data.</text>
</comment>